<evidence type="ECO:0000256" key="3">
    <source>
        <dbReference type="ARBA" id="ARBA00022605"/>
    </source>
</evidence>
<comment type="caution">
    <text evidence="12">The sequence shown here is derived from an EMBL/GenBank/DDBJ whole genome shotgun (WGS) entry which is preliminary data.</text>
</comment>
<evidence type="ECO:0000259" key="11">
    <source>
        <dbReference type="Pfam" id="PF18317"/>
    </source>
</evidence>
<keyword evidence="3 8" id="KW-0028">Amino-acid biosynthesis</keyword>
<keyword evidence="4 8" id="KW-0521">NADP</keyword>
<comment type="function">
    <text evidence="8">Involved in the biosynthesis of the chorismate, which leads to the biosynthesis of aromatic amino acids. Catalyzes the reversible NADPH linked reduction of 3-dehydroshikimate (DHSA) to yield shikimate (SA).</text>
</comment>
<organism evidence="12 13">
    <name type="scientific">Ancylobacter aquaticus</name>
    <dbReference type="NCBI Taxonomy" id="100"/>
    <lineage>
        <taxon>Bacteria</taxon>
        <taxon>Pseudomonadati</taxon>
        <taxon>Pseudomonadota</taxon>
        <taxon>Alphaproteobacteria</taxon>
        <taxon>Hyphomicrobiales</taxon>
        <taxon>Xanthobacteraceae</taxon>
        <taxon>Ancylobacter</taxon>
    </lineage>
</organism>
<dbReference type="RefSeq" id="WP_131833336.1">
    <property type="nucleotide sequence ID" value="NZ_SMFY01000001.1"/>
</dbReference>
<feature type="active site" description="Proton acceptor" evidence="8">
    <location>
        <position position="66"/>
    </location>
</feature>
<dbReference type="InterPro" id="IPR046346">
    <property type="entry name" value="Aminoacid_DH-like_N_sf"/>
</dbReference>
<feature type="binding site" evidence="8">
    <location>
        <begin position="128"/>
        <end position="132"/>
    </location>
    <ligand>
        <name>NADP(+)</name>
        <dbReference type="ChEBI" id="CHEBI:58349"/>
    </ligand>
</feature>
<comment type="pathway">
    <text evidence="1 8">Metabolic intermediate biosynthesis; chorismate biosynthesis; chorismate from D-erythrose 4-phosphate and phosphoenolpyruvate: step 4/7.</text>
</comment>
<name>A0A4R1I3T7_ANCAQ</name>
<dbReference type="GO" id="GO:0019632">
    <property type="term" value="P:shikimate metabolic process"/>
    <property type="evidence" value="ECO:0007669"/>
    <property type="project" value="InterPro"/>
</dbReference>
<evidence type="ECO:0000256" key="8">
    <source>
        <dbReference type="HAMAP-Rule" id="MF_00222"/>
    </source>
</evidence>
<feature type="binding site" evidence="8">
    <location>
        <position position="219"/>
    </location>
    <ligand>
        <name>shikimate</name>
        <dbReference type="ChEBI" id="CHEBI:36208"/>
    </ligand>
</feature>
<reference evidence="12 13" key="1">
    <citation type="submission" date="2019-03" db="EMBL/GenBank/DDBJ databases">
        <title>Genomic Encyclopedia of Type Strains, Phase IV (KMG-IV): sequencing the most valuable type-strain genomes for metagenomic binning, comparative biology and taxonomic classification.</title>
        <authorList>
            <person name="Goeker M."/>
        </authorList>
    </citation>
    <scope>NUCLEOTIDE SEQUENCE [LARGE SCALE GENOMIC DNA]</scope>
    <source>
        <strain evidence="12 13">DSM 101</strain>
    </source>
</reference>
<dbReference type="PANTHER" id="PTHR21089:SF1">
    <property type="entry name" value="BIFUNCTIONAL 3-DEHYDROQUINATE DEHYDRATASE_SHIKIMATE DEHYDROGENASE, CHLOROPLASTIC"/>
    <property type="match status" value="1"/>
</dbReference>
<sequence>MTRHVAIIGHPVSHSRSPLIHGYWLRQHGIDGTYGVRDVAPETIEAFFSDFAASGLIGGNVTVPHKEAAFRACVARDSVAQALGAVNTLWLENGDLHGANTDVHGFLANLDAAEPEWARALGEAVVLGAGGAARAIVYGLLERGGDRVVVANRTRARGEALRETFGPRVQPIEWRDLGGRLMGCRLLVNTTSLGMKGQPPLDIDLSALSPDALVTDIVYVPLETPLLKAAKARGLATVDGLGMLLHQAVPGFERWFGVRPQVTPELRALAIADLKTKGQLA</sequence>
<dbReference type="InterPro" id="IPR022893">
    <property type="entry name" value="Shikimate_DH_fam"/>
</dbReference>
<dbReference type="InterPro" id="IPR013708">
    <property type="entry name" value="Shikimate_DH-bd_N"/>
</dbReference>
<dbReference type="SUPFAM" id="SSF51735">
    <property type="entry name" value="NAD(P)-binding Rossmann-fold domains"/>
    <property type="match status" value="1"/>
</dbReference>
<evidence type="ECO:0000313" key="12">
    <source>
        <dbReference type="EMBL" id="TCK29954.1"/>
    </source>
</evidence>
<dbReference type="GO" id="GO:0008652">
    <property type="term" value="P:amino acid biosynthetic process"/>
    <property type="evidence" value="ECO:0007669"/>
    <property type="project" value="UniProtKB-KW"/>
</dbReference>
<feature type="domain" description="Shikimate dehydrogenase substrate binding N-terminal" evidence="10">
    <location>
        <begin position="7"/>
        <end position="89"/>
    </location>
</feature>
<feature type="binding site" evidence="8">
    <location>
        <position position="217"/>
    </location>
    <ligand>
        <name>NADP(+)</name>
        <dbReference type="ChEBI" id="CHEBI:58349"/>
    </ligand>
</feature>
<comment type="caution">
    <text evidence="8">Lacks conserved residue(s) required for the propagation of feature annotation.</text>
</comment>
<dbReference type="Pfam" id="PF01488">
    <property type="entry name" value="Shikimate_DH"/>
    <property type="match status" value="1"/>
</dbReference>
<dbReference type="Pfam" id="PF18317">
    <property type="entry name" value="SDH_C"/>
    <property type="match status" value="1"/>
</dbReference>
<evidence type="ECO:0000259" key="10">
    <source>
        <dbReference type="Pfam" id="PF08501"/>
    </source>
</evidence>
<dbReference type="UniPathway" id="UPA00053">
    <property type="reaction ID" value="UER00087"/>
</dbReference>
<feature type="domain" description="SDH C-terminal" evidence="11">
    <location>
        <begin position="240"/>
        <end position="262"/>
    </location>
</feature>
<evidence type="ECO:0000256" key="2">
    <source>
        <dbReference type="ARBA" id="ARBA00012962"/>
    </source>
</evidence>
<keyword evidence="13" id="KW-1185">Reference proteome</keyword>
<proteinExistence type="inferred from homology"/>
<evidence type="ECO:0000256" key="6">
    <source>
        <dbReference type="ARBA" id="ARBA00023141"/>
    </source>
</evidence>
<feature type="binding site" evidence="8">
    <location>
        <position position="102"/>
    </location>
    <ligand>
        <name>shikimate</name>
        <dbReference type="ChEBI" id="CHEBI:36208"/>
    </ligand>
</feature>
<feature type="binding site" evidence="8">
    <location>
        <begin position="15"/>
        <end position="17"/>
    </location>
    <ligand>
        <name>shikimate</name>
        <dbReference type="ChEBI" id="CHEBI:36208"/>
    </ligand>
</feature>
<dbReference type="NCBIfam" id="TIGR00507">
    <property type="entry name" value="aroE"/>
    <property type="match status" value="1"/>
</dbReference>
<dbReference type="GO" id="GO:0004764">
    <property type="term" value="F:shikimate 3-dehydrogenase (NADP+) activity"/>
    <property type="evidence" value="ECO:0007669"/>
    <property type="project" value="UniProtKB-UniRule"/>
</dbReference>
<comment type="subunit">
    <text evidence="8">Homodimer.</text>
</comment>
<feature type="binding site" evidence="8">
    <location>
        <position position="62"/>
    </location>
    <ligand>
        <name>shikimate</name>
        <dbReference type="ChEBI" id="CHEBI:36208"/>
    </ligand>
</feature>
<dbReference type="PANTHER" id="PTHR21089">
    <property type="entry name" value="SHIKIMATE DEHYDROGENASE"/>
    <property type="match status" value="1"/>
</dbReference>
<dbReference type="GO" id="GO:0009423">
    <property type="term" value="P:chorismate biosynthetic process"/>
    <property type="evidence" value="ECO:0007669"/>
    <property type="project" value="UniProtKB-UniRule"/>
</dbReference>
<dbReference type="GO" id="GO:0005829">
    <property type="term" value="C:cytosol"/>
    <property type="evidence" value="ECO:0007669"/>
    <property type="project" value="TreeGrafter"/>
</dbReference>
<dbReference type="OrthoDB" id="9792692at2"/>
<dbReference type="Proteomes" id="UP000295030">
    <property type="component" value="Unassembled WGS sequence"/>
</dbReference>
<dbReference type="InterPro" id="IPR036291">
    <property type="entry name" value="NAD(P)-bd_dom_sf"/>
</dbReference>
<dbReference type="InterPro" id="IPR006151">
    <property type="entry name" value="Shikm_DH/Glu-tRNA_Rdtase"/>
</dbReference>
<accession>A0A4R1I3T7</accession>
<keyword evidence="6 8" id="KW-0057">Aromatic amino acid biosynthesis</keyword>
<evidence type="ECO:0000256" key="4">
    <source>
        <dbReference type="ARBA" id="ARBA00022857"/>
    </source>
</evidence>
<dbReference type="CDD" id="cd01065">
    <property type="entry name" value="NAD_bind_Shikimate_DH"/>
    <property type="match status" value="1"/>
</dbReference>
<dbReference type="Gene3D" id="3.40.50.720">
    <property type="entry name" value="NAD(P)-binding Rossmann-like Domain"/>
    <property type="match status" value="1"/>
</dbReference>
<dbReference type="SUPFAM" id="SSF53223">
    <property type="entry name" value="Aminoacid dehydrogenase-like, N-terminal domain"/>
    <property type="match status" value="1"/>
</dbReference>
<gene>
    <name evidence="8" type="primary">aroE</name>
    <name evidence="12" type="ORF">EV667_0039</name>
</gene>
<dbReference type="GO" id="GO:0050661">
    <property type="term" value="F:NADP binding"/>
    <property type="evidence" value="ECO:0007669"/>
    <property type="project" value="InterPro"/>
</dbReference>
<dbReference type="InterPro" id="IPR041121">
    <property type="entry name" value="SDH_C"/>
</dbReference>
<dbReference type="NCBIfam" id="NF001312">
    <property type="entry name" value="PRK00258.1-4"/>
    <property type="match status" value="1"/>
</dbReference>
<evidence type="ECO:0000256" key="5">
    <source>
        <dbReference type="ARBA" id="ARBA00023002"/>
    </source>
</evidence>
<dbReference type="EC" id="1.1.1.25" evidence="2 8"/>
<dbReference type="EMBL" id="SMFY01000001">
    <property type="protein sequence ID" value="TCK29954.1"/>
    <property type="molecule type" value="Genomic_DNA"/>
</dbReference>
<dbReference type="GO" id="GO:0009073">
    <property type="term" value="P:aromatic amino acid family biosynthetic process"/>
    <property type="evidence" value="ECO:0007669"/>
    <property type="project" value="UniProtKB-KW"/>
</dbReference>
<evidence type="ECO:0000313" key="13">
    <source>
        <dbReference type="Proteomes" id="UP000295030"/>
    </source>
</evidence>
<dbReference type="Pfam" id="PF08501">
    <property type="entry name" value="Shikimate_dh_N"/>
    <property type="match status" value="1"/>
</dbReference>
<evidence type="ECO:0000256" key="1">
    <source>
        <dbReference type="ARBA" id="ARBA00004871"/>
    </source>
</evidence>
<feature type="binding site" evidence="8">
    <location>
        <position position="240"/>
    </location>
    <ligand>
        <name>NADP(+)</name>
        <dbReference type="ChEBI" id="CHEBI:58349"/>
    </ligand>
</feature>
<feature type="binding site" evidence="8">
    <location>
        <begin position="152"/>
        <end position="157"/>
    </location>
    <ligand>
        <name>NADP(+)</name>
        <dbReference type="ChEBI" id="CHEBI:58349"/>
    </ligand>
</feature>
<comment type="similarity">
    <text evidence="8">Belongs to the shikimate dehydrogenase family.</text>
</comment>
<evidence type="ECO:0000259" key="9">
    <source>
        <dbReference type="Pfam" id="PF01488"/>
    </source>
</evidence>
<dbReference type="Gene3D" id="3.40.50.10860">
    <property type="entry name" value="Leucine Dehydrogenase, chain A, domain 1"/>
    <property type="match status" value="1"/>
</dbReference>
<evidence type="ECO:0000256" key="7">
    <source>
        <dbReference type="ARBA" id="ARBA00049442"/>
    </source>
</evidence>
<dbReference type="InterPro" id="IPR011342">
    <property type="entry name" value="Shikimate_DH"/>
</dbReference>
<protein>
    <recommendedName>
        <fullName evidence="2 8">Shikimate dehydrogenase (NADP(+))</fullName>
        <shortName evidence="8">SDH</shortName>
        <ecNumber evidence="2 8">1.1.1.25</ecNumber>
    </recommendedName>
</protein>
<comment type="catalytic activity">
    <reaction evidence="7 8">
        <text>shikimate + NADP(+) = 3-dehydroshikimate + NADPH + H(+)</text>
        <dbReference type="Rhea" id="RHEA:17737"/>
        <dbReference type="ChEBI" id="CHEBI:15378"/>
        <dbReference type="ChEBI" id="CHEBI:16630"/>
        <dbReference type="ChEBI" id="CHEBI:36208"/>
        <dbReference type="ChEBI" id="CHEBI:57783"/>
        <dbReference type="ChEBI" id="CHEBI:58349"/>
        <dbReference type="EC" id="1.1.1.25"/>
    </reaction>
</comment>
<dbReference type="AlphaFoldDB" id="A0A4R1I3T7"/>
<keyword evidence="5 8" id="KW-0560">Oxidoreductase</keyword>
<feature type="domain" description="Quinate/shikimate 5-dehydrogenase/glutamyl-tRNA reductase" evidence="9">
    <location>
        <begin position="123"/>
        <end position="191"/>
    </location>
</feature>
<feature type="binding site" evidence="8">
    <location>
        <position position="87"/>
    </location>
    <ligand>
        <name>shikimate</name>
        <dbReference type="ChEBI" id="CHEBI:36208"/>
    </ligand>
</feature>
<feature type="binding site" evidence="8">
    <location>
        <position position="247"/>
    </location>
    <ligand>
        <name>shikimate</name>
        <dbReference type="ChEBI" id="CHEBI:36208"/>
    </ligand>
</feature>
<dbReference type="HAMAP" id="MF_00222">
    <property type="entry name" value="Shikimate_DH_AroE"/>
    <property type="match status" value="1"/>
</dbReference>